<organism evidence="1 2">
    <name type="scientific">Sphingopyxis macrogoltabida</name>
    <name type="common">Sphingomonas macrogoltabidus</name>
    <dbReference type="NCBI Taxonomy" id="33050"/>
    <lineage>
        <taxon>Bacteria</taxon>
        <taxon>Pseudomonadati</taxon>
        <taxon>Pseudomonadota</taxon>
        <taxon>Alphaproteobacteria</taxon>
        <taxon>Sphingomonadales</taxon>
        <taxon>Sphingomonadaceae</taxon>
        <taxon>Sphingopyxis</taxon>
    </lineage>
</organism>
<dbReference type="EMBL" id="CP013344">
    <property type="protein sequence ID" value="AMU91535.1"/>
    <property type="molecule type" value="Genomic_DNA"/>
</dbReference>
<evidence type="ECO:0000313" key="2">
    <source>
        <dbReference type="Proteomes" id="UP000076088"/>
    </source>
</evidence>
<dbReference type="Pfam" id="PF06627">
    <property type="entry name" value="DUF1153"/>
    <property type="match status" value="1"/>
</dbReference>
<dbReference type="InterPro" id="IPR009534">
    <property type="entry name" value="DUF1153"/>
</dbReference>
<dbReference type="InterPro" id="IPR036388">
    <property type="entry name" value="WH-like_DNA-bd_sf"/>
</dbReference>
<keyword evidence="2" id="KW-1185">Reference proteome</keyword>
<dbReference type="GO" id="GO:0043565">
    <property type="term" value="F:sequence-specific DNA binding"/>
    <property type="evidence" value="ECO:0007669"/>
    <property type="project" value="InterPro"/>
</dbReference>
<proteinExistence type="predicted"/>
<dbReference type="AlphaFoldDB" id="A0AAC9FGQ2"/>
<dbReference type="InterPro" id="IPR010921">
    <property type="entry name" value="Trp_repressor/repl_initiator"/>
</dbReference>
<evidence type="ECO:0000313" key="1">
    <source>
        <dbReference type="EMBL" id="AMU91535.1"/>
    </source>
</evidence>
<protein>
    <recommendedName>
        <fullName evidence="3">DUF1153 domain-containing protein</fullName>
    </recommendedName>
</protein>
<reference evidence="2" key="1">
    <citation type="submission" date="2015-11" db="EMBL/GenBank/DDBJ databases">
        <title>Complete genome sequence of a polyethylene-glycol degrader Sphingopyxis macrogoltabida 203N (NBRC 111659).</title>
        <authorList>
            <person name="Yoshiyuki O."/>
            <person name="Shouta N."/>
            <person name="Nagata Y."/>
            <person name="Numata M."/>
            <person name="Tsuchikane K."/>
            <person name="Hosoyama A."/>
            <person name="Yamazoe A."/>
            <person name="Tsuda M."/>
            <person name="Fujita N."/>
            <person name="Kawai F."/>
        </authorList>
    </citation>
    <scope>NUCLEOTIDE SEQUENCE [LARGE SCALE GENOMIC DNA]</scope>
    <source>
        <strain evidence="2">203N</strain>
    </source>
</reference>
<accession>A0AAC9FGQ2</accession>
<gene>
    <name evidence="1" type="ORF">ATM17_21185</name>
</gene>
<name>A0AAC9FGQ2_SPHMC</name>
<dbReference type="Gene3D" id="1.10.10.10">
    <property type="entry name" value="Winged helix-like DNA-binding domain superfamily/Winged helix DNA-binding domain"/>
    <property type="match status" value="1"/>
</dbReference>
<evidence type="ECO:0008006" key="3">
    <source>
        <dbReference type="Google" id="ProtNLM"/>
    </source>
</evidence>
<dbReference type="SUPFAM" id="SSF48295">
    <property type="entry name" value="TrpR-like"/>
    <property type="match status" value="1"/>
</dbReference>
<reference evidence="1 2" key="2">
    <citation type="journal article" date="2016" name="Genome Announc.">
        <title>Complete Genome Sequence of Sphingopyxis macrogoltabida Strain 203N (NBRC 111659), a Polyethylene Glycol Degrader.</title>
        <authorList>
            <person name="Ohtsubo Y."/>
            <person name="Nonoyama S."/>
            <person name="Nagata Y."/>
            <person name="Numata M."/>
            <person name="Tsuchikane K."/>
            <person name="Hosoyama A."/>
            <person name="Yamazoe A."/>
            <person name="Tsuda M."/>
            <person name="Fujita N."/>
            <person name="Kawai F."/>
        </authorList>
    </citation>
    <scope>NUCLEOTIDE SEQUENCE [LARGE SCALE GENOMIC DNA]</scope>
    <source>
        <strain evidence="1 2">203N</strain>
    </source>
</reference>
<dbReference type="KEGG" id="smaz:LH19_20645"/>
<dbReference type="RefSeq" id="WP_054731574.1">
    <property type="nucleotide sequence ID" value="NZ_CP009429.1"/>
</dbReference>
<sequence>MLESTTRPTSVAGPVGPLTIDDLPSSTAGYWVARRKAESLAAIDGGLIGLADACARYRLSGEELESWRRTIDRAGIPGLRVTKARRLRDQTVE</sequence>
<dbReference type="Proteomes" id="UP000076088">
    <property type="component" value="Chromosome"/>
</dbReference>